<proteinExistence type="predicted"/>
<dbReference type="Proteomes" id="UP000623687">
    <property type="component" value="Unassembled WGS sequence"/>
</dbReference>
<dbReference type="AlphaFoldDB" id="A0A8H6ZGR5"/>
<accession>A0A8H6ZGR5</accession>
<dbReference type="GeneID" id="59372297"/>
<dbReference type="PROSITE" id="PS00028">
    <property type="entry name" value="ZINC_FINGER_C2H2_1"/>
    <property type="match status" value="1"/>
</dbReference>
<feature type="compositionally biased region" description="Low complexity" evidence="9">
    <location>
        <begin position="206"/>
        <end position="221"/>
    </location>
</feature>
<feature type="region of interest" description="Disordered" evidence="9">
    <location>
        <begin position="33"/>
        <end position="57"/>
    </location>
</feature>
<dbReference type="InterPro" id="IPR051061">
    <property type="entry name" value="Zinc_finger_trans_reg"/>
</dbReference>
<keyword evidence="6" id="KW-0804">Transcription</keyword>
<dbReference type="OrthoDB" id="8117402at2759"/>
<evidence type="ECO:0000256" key="9">
    <source>
        <dbReference type="SAM" id="MobiDB-lite"/>
    </source>
</evidence>
<keyword evidence="2" id="KW-0479">Metal-binding</keyword>
<keyword evidence="5" id="KW-0805">Transcription regulation</keyword>
<dbReference type="PANTHER" id="PTHR46179:SF13">
    <property type="entry name" value="C2H2-TYPE DOMAIN-CONTAINING PROTEIN"/>
    <property type="match status" value="1"/>
</dbReference>
<evidence type="ECO:0000256" key="5">
    <source>
        <dbReference type="ARBA" id="ARBA00023015"/>
    </source>
</evidence>
<evidence type="ECO:0000256" key="3">
    <source>
        <dbReference type="ARBA" id="ARBA00022771"/>
    </source>
</evidence>
<dbReference type="GO" id="GO:0006357">
    <property type="term" value="P:regulation of transcription by RNA polymerase II"/>
    <property type="evidence" value="ECO:0007669"/>
    <property type="project" value="TreeGrafter"/>
</dbReference>
<evidence type="ECO:0000256" key="1">
    <source>
        <dbReference type="ARBA" id="ARBA00004123"/>
    </source>
</evidence>
<dbReference type="EMBL" id="JACETU010000011">
    <property type="protein sequence ID" value="KAF7416192.1"/>
    <property type="molecule type" value="Genomic_DNA"/>
</dbReference>
<dbReference type="GO" id="GO:0005634">
    <property type="term" value="C:nucleus"/>
    <property type="evidence" value="ECO:0007669"/>
    <property type="project" value="UniProtKB-SubCell"/>
</dbReference>
<evidence type="ECO:0000259" key="10">
    <source>
        <dbReference type="PROSITE" id="PS50157"/>
    </source>
</evidence>
<evidence type="ECO:0000256" key="2">
    <source>
        <dbReference type="ARBA" id="ARBA00022723"/>
    </source>
</evidence>
<feature type="region of interest" description="Disordered" evidence="9">
    <location>
        <begin position="107"/>
        <end position="128"/>
    </location>
</feature>
<dbReference type="PANTHER" id="PTHR46179">
    <property type="entry name" value="ZINC FINGER PROTEIN"/>
    <property type="match status" value="1"/>
</dbReference>
<feature type="domain" description="C2H2-type" evidence="10">
    <location>
        <begin position="254"/>
        <end position="283"/>
    </location>
</feature>
<reference evidence="11" key="1">
    <citation type="submission" date="2019-07" db="EMBL/GenBank/DDBJ databases">
        <authorList>
            <person name="Palmer J.M."/>
        </authorList>
    </citation>
    <scope>NUCLEOTIDE SEQUENCE</scope>
    <source>
        <strain evidence="11">PC9</strain>
    </source>
</reference>
<keyword evidence="3 8" id="KW-0863">Zinc-finger</keyword>
<dbReference type="SMART" id="SM00355">
    <property type="entry name" value="ZnF_C2H2"/>
    <property type="match status" value="3"/>
</dbReference>
<evidence type="ECO:0000256" key="6">
    <source>
        <dbReference type="ARBA" id="ARBA00023163"/>
    </source>
</evidence>
<gene>
    <name evidence="11" type="ORF">PC9H_002456</name>
</gene>
<evidence type="ECO:0000313" key="12">
    <source>
        <dbReference type="Proteomes" id="UP000623687"/>
    </source>
</evidence>
<dbReference type="RefSeq" id="XP_036625739.1">
    <property type="nucleotide sequence ID" value="XM_036772093.1"/>
</dbReference>
<evidence type="ECO:0000256" key="8">
    <source>
        <dbReference type="PROSITE-ProRule" id="PRU00042"/>
    </source>
</evidence>
<name>A0A8H6ZGR5_PLEOS</name>
<organism evidence="11 12">
    <name type="scientific">Pleurotus ostreatus</name>
    <name type="common">Oyster mushroom</name>
    <name type="synonym">White-rot fungus</name>
    <dbReference type="NCBI Taxonomy" id="5322"/>
    <lineage>
        <taxon>Eukaryota</taxon>
        <taxon>Fungi</taxon>
        <taxon>Dikarya</taxon>
        <taxon>Basidiomycota</taxon>
        <taxon>Agaricomycotina</taxon>
        <taxon>Agaricomycetes</taxon>
        <taxon>Agaricomycetidae</taxon>
        <taxon>Agaricales</taxon>
        <taxon>Pleurotineae</taxon>
        <taxon>Pleurotaceae</taxon>
        <taxon>Pleurotus</taxon>
    </lineage>
</organism>
<evidence type="ECO:0000256" key="4">
    <source>
        <dbReference type="ARBA" id="ARBA00022833"/>
    </source>
</evidence>
<keyword evidence="12" id="KW-1185">Reference proteome</keyword>
<feature type="domain" description="C2H2-type" evidence="10">
    <location>
        <begin position="316"/>
        <end position="345"/>
    </location>
</feature>
<comment type="caution">
    <text evidence="11">The sequence shown here is derived from an EMBL/GenBank/DDBJ whole genome shotgun (WGS) entry which is preliminary data.</text>
</comment>
<keyword evidence="4" id="KW-0862">Zinc</keyword>
<dbReference type="GO" id="GO:0008270">
    <property type="term" value="F:zinc ion binding"/>
    <property type="evidence" value="ECO:0007669"/>
    <property type="project" value="UniProtKB-KW"/>
</dbReference>
<comment type="subcellular location">
    <subcellularLocation>
        <location evidence="1">Nucleus</location>
    </subcellularLocation>
</comment>
<sequence length="348" mass="38364">MSLVVSPPYHSRPSSKAFIEGYTSSIRPHLAYSAPMDPFAPNGRNYPDSSDQQRPKDFTATTTTNVMWDYMASNASPTSPPLQYPDQRRVRDDRLWSAQHAIPYASTARQGNHSASTGPDAAWSNQNFSSSNDHGLVLSPDIPSPSSGSSSYQGWDFVDSQAYPSPSSVGSHNEFFVDFDFPHTLSAENLTLPSPDRLLVPPAPSPKLSSSAPSSCLSTPAYRSTQLSDPPNEKSRDMSPSGSMDDPQNSRRRFPCIVAGCSRRFTSQYTLKVHVEAHKPKPRVSFPCTLGCSERFSRQHDRLRHEVAKHGKVCEFSCNECGRFFSSQKTLGNHKCPVAQGGTRWVNS</sequence>
<dbReference type="InterPro" id="IPR013087">
    <property type="entry name" value="Znf_C2H2_type"/>
</dbReference>
<evidence type="ECO:0000256" key="7">
    <source>
        <dbReference type="ARBA" id="ARBA00023242"/>
    </source>
</evidence>
<dbReference type="PROSITE" id="PS50157">
    <property type="entry name" value="ZINC_FINGER_C2H2_2"/>
    <property type="match status" value="2"/>
</dbReference>
<evidence type="ECO:0000313" key="11">
    <source>
        <dbReference type="EMBL" id="KAF7416192.1"/>
    </source>
</evidence>
<keyword evidence="7" id="KW-0539">Nucleus</keyword>
<protein>
    <recommendedName>
        <fullName evidence="10">C2H2-type domain-containing protein</fullName>
    </recommendedName>
</protein>
<feature type="region of interest" description="Disordered" evidence="9">
    <location>
        <begin position="196"/>
        <end position="251"/>
    </location>
</feature>
<dbReference type="Gene3D" id="3.30.160.60">
    <property type="entry name" value="Classic Zinc Finger"/>
    <property type="match status" value="2"/>
</dbReference>
<dbReference type="VEuPathDB" id="FungiDB:PC9H_002456"/>